<feature type="repeat" description="TPR" evidence="3">
    <location>
        <begin position="545"/>
        <end position="578"/>
    </location>
</feature>
<dbReference type="SMART" id="SM00028">
    <property type="entry name" value="TPR"/>
    <property type="match status" value="12"/>
</dbReference>
<reference evidence="5 6" key="1">
    <citation type="submission" date="2022-10" db="EMBL/GenBank/DDBJ databases">
        <title>Comparative genomics and taxonomic characterization of three novel marine species of genus Reichenbachiella exhibiting antioxidant and polysaccharide degradation activities.</title>
        <authorList>
            <person name="Muhammad N."/>
            <person name="Lee Y.-J."/>
            <person name="Ko J."/>
            <person name="Kim S.-G."/>
        </authorList>
    </citation>
    <scope>NUCLEOTIDE SEQUENCE [LARGE SCALE GENOMIC DNA]</scope>
    <source>
        <strain evidence="5 6">ABR2-5</strain>
    </source>
</reference>
<keyword evidence="2 3" id="KW-0802">TPR repeat</keyword>
<dbReference type="InterPro" id="IPR024983">
    <property type="entry name" value="CHAT_dom"/>
</dbReference>
<feature type="domain" description="CHAT" evidence="4">
    <location>
        <begin position="1011"/>
        <end position="1322"/>
    </location>
</feature>
<dbReference type="Proteomes" id="UP001300692">
    <property type="component" value="Unassembled WGS sequence"/>
</dbReference>
<protein>
    <submittedName>
        <fullName evidence="5">CHAT domain-containing protein</fullName>
    </submittedName>
</protein>
<name>A0ABT3CXW2_9BACT</name>
<evidence type="ECO:0000256" key="2">
    <source>
        <dbReference type="ARBA" id="ARBA00022803"/>
    </source>
</evidence>
<feature type="repeat" description="TPR" evidence="3">
    <location>
        <begin position="671"/>
        <end position="704"/>
    </location>
</feature>
<comment type="caution">
    <text evidence="5">The sequence shown here is derived from an EMBL/GenBank/DDBJ whole genome shotgun (WGS) entry which is preliminary data.</text>
</comment>
<keyword evidence="1" id="KW-0677">Repeat</keyword>
<keyword evidence="6" id="KW-1185">Reference proteome</keyword>
<dbReference type="PANTHER" id="PTHR45641:SF19">
    <property type="entry name" value="NEPHROCYSTIN-3"/>
    <property type="match status" value="1"/>
</dbReference>
<evidence type="ECO:0000256" key="3">
    <source>
        <dbReference type="PROSITE-ProRule" id="PRU00339"/>
    </source>
</evidence>
<dbReference type="Gene3D" id="1.25.40.10">
    <property type="entry name" value="Tetratricopeptide repeat domain"/>
    <property type="match status" value="5"/>
</dbReference>
<evidence type="ECO:0000313" key="5">
    <source>
        <dbReference type="EMBL" id="MCV9388536.1"/>
    </source>
</evidence>
<organism evidence="5 6">
    <name type="scientific">Reichenbachiella ulvae</name>
    <dbReference type="NCBI Taxonomy" id="2980104"/>
    <lineage>
        <taxon>Bacteria</taxon>
        <taxon>Pseudomonadati</taxon>
        <taxon>Bacteroidota</taxon>
        <taxon>Cytophagia</taxon>
        <taxon>Cytophagales</taxon>
        <taxon>Reichenbachiellaceae</taxon>
        <taxon>Reichenbachiella</taxon>
    </lineage>
</organism>
<dbReference type="EMBL" id="JAOYOD010000001">
    <property type="protein sequence ID" value="MCV9388536.1"/>
    <property type="molecule type" value="Genomic_DNA"/>
</dbReference>
<sequence length="1323" mass="150300">MLILILASHAAVSQDWAELYKQGEEAYTKYDYELAKQKSIEALVSCQSDLGENHANTAAIYRQLTLICFEAGWIEEGLTYVEKELKVQEAIGNRDKEVYAVALYNKGLLLSMTDGLAQSQEAFKDALDLYLVYFDSNSASVAEVQGNLAMVFYYDNQMVKADSLFELSYEVLNRQDQVSPEFFNITYIYSELKLLQGDFERSIALLSELESFFDPDALELDYARLLVKQGRAYEDNEQLTIATDKYLKAHQVFTKLDAHNDPDNLIAINGLSILYMKEGRLKEATELLEGLVDKLSGEKEEAYLIALTDLGKVHFLNYEFDRAYSCFEEVKLRGSDNEDAYFGAWSGLALVDLERGQFNEALDEINQALLEVDEQSDWRKNLLESKAAALTALGRYKESEAILNESIHLSRENEAKVIDLKLSMAVLYTTMQDLNRAGELFEEIKEHYEKESSTARLEYASFLGNYASYLQSSNSFFDAEIALIQSMEIKKELLGETNENYLATYENLALLYIVKGKYESARLILEETMGIKKSLGSQAPPSQLAYTYHYLGVIAKSQGEYSQAEEFIKKSLELYKEEFGSHHVFYANTANELGLLYLKMGNLKAAKPLFESSMEIFKEIHSDQHIDYASSLENLAALYEMEGDLEKSKELLERVLAIDKVQLGTQHPLYSKTLNNLAATLEEMGEYEKASRLYEESIRIYESLFGTDHPSFANTLYNIAVLEQEIGNYEGAKVHFEEVIRIRKEILNENHPDLAYAIYGLASVKQRLEDYEGAREDYGFALDNYLAAIQNYFPSLSEEEKSAFYGKIKPVFEAYKDFAIEYVYHGFGNQTYQQEVLENLYNLQLSTKALLLNATKKVKDRILNSGDEALIAQYIAWKSTKEDLVKALNMSKSELAINNFDIAELQTRSNEIEKELSKKSGVFAGQYDQSLVKMSDVQQNLVEGEVALELLRVKKNTKNDSIYYAGLVLKSQGVPELVVITEGEEMESKYFKQYKNMVVFKMDNQRSYSQYWKNIDDKLQGVQKLFLSTDGVYNKININTLYDPENQEYVFDKYDIRLLSNTRDLVIEQSKETSQLTVRKAAIFGYPDYTMGGASAAGTKASTERGFADGITELPGTLEETNHISQTLDQNFWKYDLFQRAEANEENIKALHSPKLLHIATHGFFMSNMNVLFNANEGIQSREAEFNPLFRSGLLLAGASKTFQHQKLPGTEDGILTAYEAMNLDLDQTELVVMSACETGLGEVKNGEGVYGLQRALLVAGAENLIMSLWKVNDETTQKLMSMFYDNWLGGQTKQAAFHDAIAELKKEYKEPYYWGAFVMLGL</sequence>
<proteinExistence type="predicted"/>
<dbReference type="PROSITE" id="PS50005">
    <property type="entry name" value="TPR"/>
    <property type="match status" value="3"/>
</dbReference>
<dbReference type="InterPro" id="IPR019734">
    <property type="entry name" value="TPR_rpt"/>
</dbReference>
<accession>A0ABT3CXW2</accession>
<feature type="repeat" description="TPR" evidence="3">
    <location>
        <begin position="587"/>
        <end position="620"/>
    </location>
</feature>
<dbReference type="SUPFAM" id="SSF48452">
    <property type="entry name" value="TPR-like"/>
    <property type="match status" value="5"/>
</dbReference>
<evidence type="ECO:0000256" key="1">
    <source>
        <dbReference type="ARBA" id="ARBA00022737"/>
    </source>
</evidence>
<dbReference type="Pfam" id="PF13424">
    <property type="entry name" value="TPR_12"/>
    <property type="match status" value="4"/>
</dbReference>
<dbReference type="RefSeq" id="WP_264139407.1">
    <property type="nucleotide sequence ID" value="NZ_JAOYOD010000001.1"/>
</dbReference>
<evidence type="ECO:0000259" key="4">
    <source>
        <dbReference type="Pfam" id="PF12770"/>
    </source>
</evidence>
<dbReference type="Pfam" id="PF12770">
    <property type="entry name" value="CHAT"/>
    <property type="match status" value="1"/>
</dbReference>
<dbReference type="PANTHER" id="PTHR45641">
    <property type="entry name" value="TETRATRICOPEPTIDE REPEAT PROTEIN (AFU_ORTHOLOGUE AFUA_6G03870)"/>
    <property type="match status" value="1"/>
</dbReference>
<dbReference type="InterPro" id="IPR011990">
    <property type="entry name" value="TPR-like_helical_dom_sf"/>
</dbReference>
<evidence type="ECO:0000313" key="6">
    <source>
        <dbReference type="Proteomes" id="UP001300692"/>
    </source>
</evidence>
<gene>
    <name evidence="5" type="ORF">N7U62_17760</name>
</gene>